<reference evidence="1 2" key="2">
    <citation type="submission" date="2013-02" db="EMBL/GenBank/DDBJ databases">
        <title>The Genome Sequence of Plasmodium falciparum NF135/5.C10.</title>
        <authorList>
            <consortium name="The Broad Institute Genome Sequencing Platform"/>
            <consortium name="The Broad Institute Genome Sequencing Center for Infectious Disease"/>
            <person name="Neafsey D."/>
            <person name="Cheeseman I."/>
            <person name="Volkman S."/>
            <person name="Adams J."/>
            <person name="Walker B."/>
            <person name="Young S.K."/>
            <person name="Zeng Q."/>
            <person name="Gargeya S."/>
            <person name="Fitzgerald M."/>
            <person name="Haas B."/>
            <person name="Abouelleil A."/>
            <person name="Alvarado L."/>
            <person name="Arachchi H.M."/>
            <person name="Berlin A.M."/>
            <person name="Chapman S.B."/>
            <person name="Dewar J."/>
            <person name="Goldberg J."/>
            <person name="Griggs A."/>
            <person name="Gujja S."/>
            <person name="Hansen M."/>
            <person name="Howarth C."/>
            <person name="Imamovic A."/>
            <person name="Larimer J."/>
            <person name="McCowan C."/>
            <person name="Murphy C."/>
            <person name="Neiman D."/>
            <person name="Pearson M."/>
            <person name="Priest M."/>
            <person name="Roberts A."/>
            <person name="Saif S."/>
            <person name="Shea T."/>
            <person name="Sisk P."/>
            <person name="Sykes S."/>
            <person name="Wortman J."/>
            <person name="Nusbaum C."/>
            <person name="Birren B."/>
        </authorList>
    </citation>
    <scope>NUCLEOTIDE SEQUENCE [LARGE SCALE GENOMIC DNA]</scope>
    <source>
        <strain evidence="1 2">NF135/5.C10</strain>
    </source>
</reference>
<protein>
    <submittedName>
        <fullName evidence="1">Uncharacterized protein</fullName>
    </submittedName>
</protein>
<name>W4ILW3_PLAFA</name>
<evidence type="ECO:0000313" key="1">
    <source>
        <dbReference type="EMBL" id="ETW44641.1"/>
    </source>
</evidence>
<dbReference type="Proteomes" id="UP000019114">
    <property type="component" value="Unassembled WGS sequence"/>
</dbReference>
<gene>
    <name evidence="1" type="ORF">PFNF135_01209</name>
</gene>
<sequence length="24" mass="3060">MFSYLQMRLMFKSYIICADKKQKW</sequence>
<dbReference type="AlphaFoldDB" id="W4ILW3"/>
<reference evidence="1 2" key="1">
    <citation type="submission" date="2013-02" db="EMBL/GenBank/DDBJ databases">
        <title>The Genome Annotation of Plasmodium falciparum NF135/5.C10.</title>
        <authorList>
            <consortium name="The Broad Institute Genome Sequencing Platform"/>
            <consortium name="The Broad Institute Genome Sequencing Center for Infectious Disease"/>
            <person name="Neafsey D."/>
            <person name="Hoffman S."/>
            <person name="Volkman S."/>
            <person name="Rosenthal P."/>
            <person name="Walker B."/>
            <person name="Young S.K."/>
            <person name="Zeng Q."/>
            <person name="Gargeya S."/>
            <person name="Fitzgerald M."/>
            <person name="Haas B."/>
            <person name="Abouelleil A."/>
            <person name="Allen A.W."/>
            <person name="Alvarado L."/>
            <person name="Arachchi H.M."/>
            <person name="Berlin A.M."/>
            <person name="Chapman S.B."/>
            <person name="Gainer-Dewar J."/>
            <person name="Goldberg J."/>
            <person name="Griggs A."/>
            <person name="Gujja S."/>
            <person name="Hansen M."/>
            <person name="Howarth C."/>
            <person name="Imamovic A."/>
            <person name="Ireland A."/>
            <person name="Larimer J."/>
            <person name="McCowan C."/>
            <person name="Murphy C."/>
            <person name="Pearson M."/>
            <person name="Poon T.W."/>
            <person name="Priest M."/>
            <person name="Roberts A."/>
            <person name="Saif S."/>
            <person name="Shea T."/>
            <person name="Sisk P."/>
            <person name="Sykes S."/>
            <person name="Wortman J."/>
            <person name="Nusbaum C."/>
            <person name="Birren B."/>
        </authorList>
    </citation>
    <scope>NUCLEOTIDE SEQUENCE [LARGE SCALE GENOMIC DNA]</scope>
    <source>
        <strain evidence="1 2">NF135/5.C10</strain>
    </source>
</reference>
<accession>W4ILW3</accession>
<organism evidence="1 2">
    <name type="scientific">Plasmodium falciparum NF135/5.C10</name>
    <dbReference type="NCBI Taxonomy" id="1036726"/>
    <lineage>
        <taxon>Eukaryota</taxon>
        <taxon>Sar</taxon>
        <taxon>Alveolata</taxon>
        <taxon>Apicomplexa</taxon>
        <taxon>Aconoidasida</taxon>
        <taxon>Haemosporida</taxon>
        <taxon>Plasmodiidae</taxon>
        <taxon>Plasmodium</taxon>
        <taxon>Plasmodium (Laverania)</taxon>
    </lineage>
</organism>
<evidence type="ECO:0000313" key="2">
    <source>
        <dbReference type="Proteomes" id="UP000019114"/>
    </source>
</evidence>
<proteinExistence type="predicted"/>
<dbReference type="EMBL" id="KI926026">
    <property type="protein sequence ID" value="ETW44641.1"/>
    <property type="molecule type" value="Genomic_DNA"/>
</dbReference>